<gene>
    <name evidence="8" type="ORF">EKK97_01645</name>
</gene>
<feature type="transmembrane region" description="Helical" evidence="7">
    <location>
        <begin position="97"/>
        <end position="117"/>
    </location>
</feature>
<protein>
    <submittedName>
        <fullName evidence="8">Putative sulfate exporter family transporter</fullName>
    </submittedName>
</protein>
<proteinExistence type="inferred from homology"/>
<evidence type="ECO:0000256" key="6">
    <source>
        <dbReference type="ARBA" id="ARBA00023136"/>
    </source>
</evidence>
<evidence type="ECO:0000256" key="2">
    <source>
        <dbReference type="ARBA" id="ARBA00007977"/>
    </source>
</evidence>
<feature type="transmembrane region" description="Helical" evidence="7">
    <location>
        <begin position="129"/>
        <end position="153"/>
    </location>
</feature>
<feature type="transmembrane region" description="Helical" evidence="7">
    <location>
        <begin position="226"/>
        <end position="243"/>
    </location>
</feature>
<keyword evidence="9" id="KW-1185">Reference proteome</keyword>
<feature type="transmembrane region" description="Helical" evidence="7">
    <location>
        <begin position="160"/>
        <end position="178"/>
    </location>
</feature>
<feature type="transmembrane region" description="Helical" evidence="7">
    <location>
        <begin position="312"/>
        <end position="333"/>
    </location>
</feature>
<feature type="transmembrane region" description="Helical" evidence="7">
    <location>
        <begin position="279"/>
        <end position="300"/>
    </location>
</feature>
<organism evidence="8 9">
    <name type="scientific">Billgrantia tianxiuensis</name>
    <dbReference type="NCBI Taxonomy" id="2497861"/>
    <lineage>
        <taxon>Bacteria</taxon>
        <taxon>Pseudomonadati</taxon>
        <taxon>Pseudomonadota</taxon>
        <taxon>Gammaproteobacteria</taxon>
        <taxon>Oceanospirillales</taxon>
        <taxon>Halomonadaceae</taxon>
        <taxon>Billgrantia</taxon>
    </lineage>
</organism>
<sequence length="336" mass="34370">MNSPMPLAVAPPWAALKRLYPGVSLCLVLALAGSFLAEHYGAPALLLALLLGFGFASQAGEARLQAGVGFCARRVLRIGVALLGARIGLTQLQEIGWLPLAVVLTSVPLILAAALWLGRCLGLPAPHSLVAGAAVAICGVSAAVAVAAVLPAGRLEERRLLGVVVCITALGTLAMLGLPPLTALLGYGDIVSGLFLGATIHDVAQAAGAGYLVSDAAGDVATLTKLLRVALLVPLVLMIGLLLRRGQSGAGEFPWFLLGFVALFAANSLGLLPQGLRDLLVSASQWCLLVTMAALGMRTSLRDLLAQGWRPLSLLCALSAALVLTVMGLLALLPVA</sequence>
<dbReference type="Pfam" id="PF03601">
    <property type="entry name" value="Cons_hypoth698"/>
    <property type="match status" value="1"/>
</dbReference>
<name>A0A6I6SVW7_9GAMM</name>
<evidence type="ECO:0000313" key="9">
    <source>
        <dbReference type="Proteomes" id="UP000464013"/>
    </source>
</evidence>
<keyword evidence="6 7" id="KW-0472">Membrane</keyword>
<evidence type="ECO:0000256" key="4">
    <source>
        <dbReference type="ARBA" id="ARBA00022692"/>
    </source>
</evidence>
<evidence type="ECO:0000256" key="5">
    <source>
        <dbReference type="ARBA" id="ARBA00022989"/>
    </source>
</evidence>
<evidence type="ECO:0000256" key="1">
    <source>
        <dbReference type="ARBA" id="ARBA00004651"/>
    </source>
</evidence>
<dbReference type="EMBL" id="CP035042">
    <property type="protein sequence ID" value="QHC52000.1"/>
    <property type="molecule type" value="Genomic_DNA"/>
</dbReference>
<dbReference type="OrthoDB" id="9805703at2"/>
<keyword evidence="3" id="KW-1003">Cell membrane</keyword>
<evidence type="ECO:0000313" key="8">
    <source>
        <dbReference type="EMBL" id="QHC52000.1"/>
    </source>
</evidence>
<dbReference type="RefSeq" id="WP_159548285.1">
    <property type="nucleotide sequence ID" value="NZ_CP035042.1"/>
</dbReference>
<comment type="similarity">
    <text evidence="2">Belongs to the UPF0324 family.</text>
</comment>
<dbReference type="InterPro" id="IPR018383">
    <property type="entry name" value="UPF0324_pro"/>
</dbReference>
<dbReference type="KEGG" id="htx:EKK97_01645"/>
<evidence type="ECO:0000256" key="3">
    <source>
        <dbReference type="ARBA" id="ARBA00022475"/>
    </source>
</evidence>
<dbReference type="GO" id="GO:0005886">
    <property type="term" value="C:plasma membrane"/>
    <property type="evidence" value="ECO:0007669"/>
    <property type="project" value="UniProtKB-SubCell"/>
</dbReference>
<evidence type="ECO:0000256" key="7">
    <source>
        <dbReference type="SAM" id="Phobius"/>
    </source>
</evidence>
<dbReference type="PANTHER" id="PTHR30106">
    <property type="entry name" value="INNER MEMBRANE PROTEIN YEIH-RELATED"/>
    <property type="match status" value="1"/>
</dbReference>
<comment type="subcellular location">
    <subcellularLocation>
        <location evidence="1">Cell membrane</location>
        <topology evidence="1">Multi-pass membrane protein</topology>
    </subcellularLocation>
</comment>
<accession>A0A6I6SVW7</accession>
<keyword evidence="4 7" id="KW-0812">Transmembrane</keyword>
<dbReference type="AlphaFoldDB" id="A0A6I6SVW7"/>
<reference evidence="8 9" key="1">
    <citation type="submission" date="2019-01" db="EMBL/GenBank/DDBJ databases">
        <title>Complete genome of a denitifying bacterium Halomons sp. BC-M4-5.</title>
        <authorList>
            <person name="Wang L."/>
            <person name="Shao Z."/>
        </authorList>
    </citation>
    <scope>NUCLEOTIDE SEQUENCE [LARGE SCALE GENOMIC DNA]</scope>
    <source>
        <strain evidence="8 9">BC-M4-5</strain>
    </source>
</reference>
<keyword evidence="5 7" id="KW-1133">Transmembrane helix</keyword>
<dbReference type="PANTHER" id="PTHR30106:SF2">
    <property type="entry name" value="UPF0324 INNER MEMBRANE PROTEIN YEIH"/>
    <property type="match status" value="1"/>
</dbReference>
<dbReference type="Proteomes" id="UP000464013">
    <property type="component" value="Chromosome"/>
</dbReference>
<feature type="transmembrane region" description="Helical" evidence="7">
    <location>
        <begin position="44"/>
        <end position="60"/>
    </location>
</feature>
<feature type="transmembrane region" description="Helical" evidence="7">
    <location>
        <begin position="255"/>
        <end position="273"/>
    </location>
</feature>